<keyword evidence="1" id="KW-0479">Metal-binding</keyword>
<dbReference type="SUPFAM" id="SSF57850">
    <property type="entry name" value="RING/U-box"/>
    <property type="match status" value="1"/>
</dbReference>
<dbReference type="CDD" id="cd00143">
    <property type="entry name" value="PP2Cc"/>
    <property type="match status" value="1"/>
</dbReference>
<dbReference type="VEuPathDB" id="TriTrypDB:BSAL_82455"/>
<keyword evidence="2 4" id="KW-0378">Hydrolase</keyword>
<evidence type="ECO:0000313" key="8">
    <source>
        <dbReference type="Proteomes" id="UP000051952"/>
    </source>
</evidence>
<keyword evidence="8" id="KW-1185">Reference proteome</keyword>
<evidence type="ECO:0000259" key="6">
    <source>
        <dbReference type="PROSITE" id="PS51746"/>
    </source>
</evidence>
<evidence type="ECO:0000256" key="3">
    <source>
        <dbReference type="ARBA" id="ARBA00022912"/>
    </source>
</evidence>
<dbReference type="EMBL" id="CYKH01000910">
    <property type="protein sequence ID" value="CUI14281.1"/>
    <property type="molecule type" value="Genomic_DNA"/>
</dbReference>
<feature type="domain" description="PPM-type phosphatase" evidence="6">
    <location>
        <begin position="190"/>
        <end position="455"/>
    </location>
</feature>
<dbReference type="SUPFAM" id="SSF81606">
    <property type="entry name" value="PP2C-like"/>
    <property type="match status" value="1"/>
</dbReference>
<dbReference type="AlphaFoldDB" id="A0A0S4KIS4"/>
<dbReference type="Proteomes" id="UP000051952">
    <property type="component" value="Unassembled WGS sequence"/>
</dbReference>
<dbReference type="Gene3D" id="3.60.40.10">
    <property type="entry name" value="PPM-type phosphatase domain"/>
    <property type="match status" value="1"/>
</dbReference>
<dbReference type="InterPro" id="IPR000222">
    <property type="entry name" value="PP2C_BS"/>
</dbReference>
<accession>A0A0S4KIS4</accession>
<organism evidence="7 8">
    <name type="scientific">Bodo saltans</name>
    <name type="common">Flagellated protozoan</name>
    <dbReference type="NCBI Taxonomy" id="75058"/>
    <lineage>
        <taxon>Eukaryota</taxon>
        <taxon>Discoba</taxon>
        <taxon>Euglenozoa</taxon>
        <taxon>Kinetoplastea</taxon>
        <taxon>Metakinetoplastina</taxon>
        <taxon>Eubodonida</taxon>
        <taxon>Bodonidae</taxon>
        <taxon>Bodo</taxon>
    </lineage>
</organism>
<evidence type="ECO:0000256" key="1">
    <source>
        <dbReference type="ARBA" id="ARBA00022723"/>
    </source>
</evidence>
<dbReference type="Pfam" id="PF00481">
    <property type="entry name" value="PP2C"/>
    <property type="match status" value="1"/>
</dbReference>
<dbReference type="PANTHER" id="PTHR13832">
    <property type="entry name" value="PROTEIN PHOSPHATASE 2C"/>
    <property type="match status" value="1"/>
</dbReference>
<feature type="compositionally biased region" description="Polar residues" evidence="5">
    <location>
        <begin position="1"/>
        <end position="10"/>
    </location>
</feature>
<sequence>MSDSTPSPNVTKARARTYTTVGAPPTAHHLAKTGASPVPSTPQQAERVKSKKIGIYPEPAPATRPCTCDKKYLRTKFCLPGGPQMNFHDRYFACSVCGLRPCMKLCCKCWKGFCDSHATEHFKSSPEHHVMANYELWQYEECFWCFKCNGYTMCEAFDAVLEPLFVSKGSFVNVPVTEKHTEYFEDHGIRCGAGTMQGWRADNEDAHVVYLGLPLSGVDYIAVYDGHGGPLVARYAGKKTHELFDNLCRQGGDMAQILVKTFLLLDETLGRETTADESGSTGCTANAVVINHTTKKIYCANAGDARSVLCRNGQAINLSEDHRPSLESERSRIVAAGSCVSEDDRVEGLLAVSRAFGDFDFKQASSLPAHKQAVTSYPDVSVNALTPEDQFILTACDGIWDCMTSQEVVNFVIGELRSTSDPQKICGKLLDKCVAKEIPEDGIGTDNMSVVLTMLK</sequence>
<dbReference type="OrthoDB" id="10264738at2759"/>
<evidence type="ECO:0000256" key="2">
    <source>
        <dbReference type="ARBA" id="ARBA00022801"/>
    </source>
</evidence>
<dbReference type="PROSITE" id="PS01032">
    <property type="entry name" value="PPM_1"/>
    <property type="match status" value="1"/>
</dbReference>
<comment type="similarity">
    <text evidence="4">Belongs to the PP2C family.</text>
</comment>
<dbReference type="SMART" id="SM00332">
    <property type="entry name" value="PP2Cc"/>
    <property type="match status" value="1"/>
</dbReference>
<dbReference type="InterPro" id="IPR015655">
    <property type="entry name" value="PP2C"/>
</dbReference>
<evidence type="ECO:0000256" key="4">
    <source>
        <dbReference type="RuleBase" id="RU003465"/>
    </source>
</evidence>
<protein>
    <submittedName>
        <fullName evidence="7">Protein phosphatase 2C, putative</fullName>
    </submittedName>
</protein>
<dbReference type="GO" id="GO:0046872">
    <property type="term" value="F:metal ion binding"/>
    <property type="evidence" value="ECO:0007669"/>
    <property type="project" value="UniProtKB-KW"/>
</dbReference>
<proteinExistence type="inferred from homology"/>
<name>A0A0S4KIS4_BODSA</name>
<dbReference type="InterPro" id="IPR001932">
    <property type="entry name" value="PPM-type_phosphatase-like_dom"/>
</dbReference>
<dbReference type="PROSITE" id="PS51746">
    <property type="entry name" value="PPM_2"/>
    <property type="match status" value="1"/>
</dbReference>
<dbReference type="InterPro" id="IPR036457">
    <property type="entry name" value="PPM-type-like_dom_sf"/>
</dbReference>
<dbReference type="GO" id="GO:0004722">
    <property type="term" value="F:protein serine/threonine phosphatase activity"/>
    <property type="evidence" value="ECO:0007669"/>
    <property type="project" value="InterPro"/>
</dbReference>
<feature type="region of interest" description="Disordered" evidence="5">
    <location>
        <begin position="1"/>
        <end position="43"/>
    </location>
</feature>
<evidence type="ECO:0000313" key="7">
    <source>
        <dbReference type="EMBL" id="CUI14281.1"/>
    </source>
</evidence>
<reference evidence="8" key="1">
    <citation type="submission" date="2015-09" db="EMBL/GenBank/DDBJ databases">
        <authorList>
            <consortium name="Pathogen Informatics"/>
        </authorList>
    </citation>
    <scope>NUCLEOTIDE SEQUENCE [LARGE SCALE GENOMIC DNA]</scope>
    <source>
        <strain evidence="8">Lake Konstanz</strain>
    </source>
</reference>
<gene>
    <name evidence="7" type="ORF">BSAL_82455</name>
</gene>
<evidence type="ECO:0000256" key="5">
    <source>
        <dbReference type="SAM" id="MobiDB-lite"/>
    </source>
</evidence>
<dbReference type="PANTHER" id="PTHR13832:SF827">
    <property type="entry name" value="PROTEIN PHOSPHATASE 1L"/>
    <property type="match status" value="1"/>
</dbReference>
<keyword evidence="3 4" id="KW-0904">Protein phosphatase</keyword>